<feature type="compositionally biased region" description="Acidic residues" evidence="2">
    <location>
        <begin position="96"/>
        <end position="115"/>
    </location>
</feature>
<dbReference type="Pfam" id="PF05764">
    <property type="entry name" value="YL1"/>
    <property type="match status" value="1"/>
</dbReference>
<evidence type="ECO:0000256" key="1">
    <source>
        <dbReference type="ARBA" id="ARBA00006832"/>
    </source>
</evidence>
<dbReference type="STRING" id="3076.A0A2P6TLK7"/>
<dbReference type="InterPro" id="IPR046757">
    <property type="entry name" value="YL1_N"/>
</dbReference>
<feature type="compositionally biased region" description="Acidic residues" evidence="2">
    <location>
        <begin position="1"/>
        <end position="25"/>
    </location>
</feature>
<dbReference type="Pfam" id="PF08265">
    <property type="entry name" value="YL1_C"/>
    <property type="match status" value="1"/>
</dbReference>
<comment type="similarity">
    <text evidence="1">Belongs to the VPS72/YL1 family.</text>
</comment>
<evidence type="ECO:0000313" key="5">
    <source>
        <dbReference type="Proteomes" id="UP000239899"/>
    </source>
</evidence>
<feature type="compositionally biased region" description="Basic and acidic residues" evidence="2">
    <location>
        <begin position="116"/>
        <end position="129"/>
    </location>
</feature>
<evidence type="ECO:0000259" key="3">
    <source>
        <dbReference type="SMART" id="SM00993"/>
    </source>
</evidence>
<name>A0A2P6TLK7_CHLSO</name>
<feature type="domain" description="Vps72/YL1 C-terminal" evidence="3">
    <location>
        <begin position="326"/>
        <end position="355"/>
    </location>
</feature>
<sequence length="475" mass="52444">MGASDELQELAGSDEEVELSEEELSEERGSSAEEGSDDEEASDESGDEEEGSGSEDESPTARRRPRKKHRPFVAPPPREMPQRTTRGARMGNAVADEGDEEFWNQEFFMEEENDERYETESEPEDRFDADFNESEDEEDEEAEAAEAEAEAKSREAKKKVLKPPGYKKPPLPKPKPKPDESGGAPAAKKKRASIGPEDFQVGRRTVRESTRQKVEEGEMERKLAEKYKPKRAPARSSHYRPLTQAELLAEAARTEIENTKSLELLVLIEEETKKKAQVSKRRYAGPMVRWKSRRVGDAELGTLEIRNMAMPDEMRHRTAPAPPPQPVCAITGQPARYRDPATGLPYAGVEAFKELRRRKEAGLLAPVASVAAAAVMPGAAGMVAVVQQQQQQHQVADGSGGGGMAVRQSSRLAAQQQQQYLQPQEPLFQTELLQQPQQLFAGIDQQQQAPDLAHLFAQQPVFPTGVAGAALPGVT</sequence>
<feature type="compositionally biased region" description="Basic and acidic residues" evidence="2">
    <location>
        <begin position="205"/>
        <end position="227"/>
    </location>
</feature>
<dbReference type="GO" id="GO:0005634">
    <property type="term" value="C:nucleus"/>
    <property type="evidence" value="ECO:0007669"/>
    <property type="project" value="TreeGrafter"/>
</dbReference>
<dbReference type="AlphaFoldDB" id="A0A2P6TLK7"/>
<feature type="region of interest" description="Disordered" evidence="2">
    <location>
        <begin position="1"/>
        <end position="240"/>
    </location>
</feature>
<dbReference type="OrthoDB" id="78296at2759"/>
<dbReference type="InterPro" id="IPR013272">
    <property type="entry name" value="Vps72/YL1_C"/>
</dbReference>
<dbReference type="PANTHER" id="PTHR13275">
    <property type="entry name" value="YL-1 PROTEIN TRANSCRIPTION FACTOR-LIKE 1"/>
    <property type="match status" value="1"/>
</dbReference>
<organism evidence="4 5">
    <name type="scientific">Chlorella sorokiniana</name>
    <name type="common">Freshwater green alga</name>
    <dbReference type="NCBI Taxonomy" id="3076"/>
    <lineage>
        <taxon>Eukaryota</taxon>
        <taxon>Viridiplantae</taxon>
        <taxon>Chlorophyta</taxon>
        <taxon>core chlorophytes</taxon>
        <taxon>Trebouxiophyceae</taxon>
        <taxon>Chlorellales</taxon>
        <taxon>Chlorellaceae</taxon>
        <taxon>Chlorella clade</taxon>
        <taxon>Chlorella</taxon>
    </lineage>
</organism>
<comment type="caution">
    <text evidence="4">The sequence shown here is derived from an EMBL/GenBank/DDBJ whole genome shotgun (WGS) entry which is preliminary data.</text>
</comment>
<accession>A0A2P6TLK7</accession>
<evidence type="ECO:0000313" key="4">
    <source>
        <dbReference type="EMBL" id="PRW45168.1"/>
    </source>
</evidence>
<proteinExistence type="inferred from homology"/>
<evidence type="ECO:0000256" key="2">
    <source>
        <dbReference type="SAM" id="MobiDB-lite"/>
    </source>
</evidence>
<feature type="compositionally biased region" description="Acidic residues" evidence="2">
    <location>
        <begin position="130"/>
        <end position="148"/>
    </location>
</feature>
<dbReference type="Proteomes" id="UP000239899">
    <property type="component" value="Unassembled WGS sequence"/>
</dbReference>
<feature type="compositionally biased region" description="Basic residues" evidence="2">
    <location>
        <begin position="61"/>
        <end position="71"/>
    </location>
</feature>
<dbReference type="SMART" id="SM00993">
    <property type="entry name" value="YL1_C"/>
    <property type="match status" value="1"/>
</dbReference>
<feature type="compositionally biased region" description="Acidic residues" evidence="2">
    <location>
        <begin position="34"/>
        <end position="58"/>
    </location>
</feature>
<protein>
    <submittedName>
        <fullName evidence="4">SWR1 complex subunit 2-like</fullName>
    </submittedName>
</protein>
<dbReference type="PANTHER" id="PTHR13275:SF4">
    <property type="entry name" value="VACUOLAR PROTEIN SORTING-ASSOCIATED PROTEIN 72 HOMOLOG"/>
    <property type="match status" value="1"/>
</dbReference>
<reference evidence="4 5" key="1">
    <citation type="journal article" date="2018" name="Plant J.">
        <title>Genome sequences of Chlorella sorokiniana UTEX 1602 and Micractinium conductrix SAG 241.80: implications to maltose excretion by a green alga.</title>
        <authorList>
            <person name="Arriola M.B."/>
            <person name="Velmurugan N."/>
            <person name="Zhang Y."/>
            <person name="Plunkett M.H."/>
            <person name="Hondzo H."/>
            <person name="Barney B.M."/>
        </authorList>
    </citation>
    <scope>NUCLEOTIDE SEQUENCE [LARGE SCALE GENOMIC DNA]</scope>
    <source>
        <strain evidence="5">UTEX 1602</strain>
    </source>
</reference>
<dbReference type="EMBL" id="LHPG02000012">
    <property type="protein sequence ID" value="PRW45168.1"/>
    <property type="molecule type" value="Genomic_DNA"/>
</dbReference>
<gene>
    <name evidence="4" type="ORF">C2E21_6281</name>
</gene>
<keyword evidence="5" id="KW-1185">Reference proteome</keyword>